<sequence length="185" mass="21617">MINIFKPRLFQVLKSRSTKFPNFISTRRYAKVYDPKKPIVVKGKLEDENDLNFDIETDDVVTRSNINEVLKNKTTASGLPWLEAFYRQAPSSVKESTYQSERVTKLEQYFLSYCSLDGSEKIVPNFVQSLHPFLMDFGRKMLKDTVEKDSELKAIYDETDQADYKLKGLHLKRMNKKSMMNSKLH</sequence>
<evidence type="ECO:0000313" key="1">
    <source>
        <dbReference type="EMBL" id="GMG40289.1"/>
    </source>
</evidence>
<comment type="caution">
    <text evidence="1">The sequence shown here is derived from an EMBL/GenBank/DDBJ whole genome shotgun (WGS) entry which is preliminary data.</text>
</comment>
<accession>A0A9W6Z258</accession>
<reference evidence="1" key="1">
    <citation type="submission" date="2023-04" db="EMBL/GenBank/DDBJ databases">
        <title>Ambrosiozyma monospora NBRC 1965.</title>
        <authorList>
            <person name="Ichikawa N."/>
            <person name="Sato H."/>
            <person name="Tonouchi N."/>
        </authorList>
    </citation>
    <scope>NUCLEOTIDE SEQUENCE</scope>
    <source>
        <strain evidence="1">NBRC 1965</strain>
    </source>
</reference>
<dbReference type="AlphaFoldDB" id="A0A9W6Z258"/>
<dbReference type="EMBL" id="BSXU01003652">
    <property type="protein sequence ID" value="GMG40289.1"/>
    <property type="molecule type" value="Genomic_DNA"/>
</dbReference>
<proteinExistence type="predicted"/>
<keyword evidence="2" id="KW-1185">Reference proteome</keyword>
<gene>
    <name evidence="1" type="ORF">Amon01_000605800</name>
</gene>
<dbReference type="Proteomes" id="UP001165063">
    <property type="component" value="Unassembled WGS sequence"/>
</dbReference>
<protein>
    <submittedName>
        <fullName evidence="1">Unnamed protein product</fullName>
    </submittedName>
</protein>
<name>A0A9W6Z258_AMBMO</name>
<evidence type="ECO:0000313" key="2">
    <source>
        <dbReference type="Proteomes" id="UP001165063"/>
    </source>
</evidence>
<organism evidence="1 2">
    <name type="scientific">Ambrosiozyma monospora</name>
    <name type="common">Yeast</name>
    <name type="synonym">Endomycopsis monosporus</name>
    <dbReference type="NCBI Taxonomy" id="43982"/>
    <lineage>
        <taxon>Eukaryota</taxon>
        <taxon>Fungi</taxon>
        <taxon>Dikarya</taxon>
        <taxon>Ascomycota</taxon>
        <taxon>Saccharomycotina</taxon>
        <taxon>Pichiomycetes</taxon>
        <taxon>Pichiales</taxon>
        <taxon>Pichiaceae</taxon>
        <taxon>Ambrosiozyma</taxon>
    </lineage>
</organism>
<dbReference type="OrthoDB" id="185373at2759"/>